<keyword evidence="2" id="KW-1133">Transmembrane helix</keyword>
<dbReference type="Gene3D" id="3.30.9.10">
    <property type="entry name" value="D-Amino Acid Oxidase, subunit A, domain 2"/>
    <property type="match status" value="1"/>
</dbReference>
<dbReference type="PANTHER" id="PTHR13847:SF289">
    <property type="entry name" value="GLYCINE OXIDASE"/>
    <property type="match status" value="1"/>
</dbReference>
<comment type="caution">
    <text evidence="4">The sequence shown here is derived from an EMBL/GenBank/DDBJ whole genome shotgun (WGS) entry which is preliminary data.</text>
</comment>
<dbReference type="Gene3D" id="3.50.50.60">
    <property type="entry name" value="FAD/NAD(P)-binding domain"/>
    <property type="match status" value="1"/>
</dbReference>
<dbReference type="PANTHER" id="PTHR13847">
    <property type="entry name" value="SARCOSINE DEHYDROGENASE-RELATED"/>
    <property type="match status" value="1"/>
</dbReference>
<keyword evidence="2" id="KW-0812">Transmembrane</keyword>
<accession>A0A2K3UUJ6</accession>
<dbReference type="Pfam" id="PF01266">
    <property type="entry name" value="DAO"/>
    <property type="match status" value="1"/>
</dbReference>
<organism evidence="4 5">
    <name type="scientific">Deinococcus koreensis</name>
    <dbReference type="NCBI Taxonomy" id="2054903"/>
    <lineage>
        <taxon>Bacteria</taxon>
        <taxon>Thermotogati</taxon>
        <taxon>Deinococcota</taxon>
        <taxon>Deinococci</taxon>
        <taxon>Deinococcales</taxon>
        <taxon>Deinococcaceae</taxon>
        <taxon>Deinococcus</taxon>
    </lineage>
</organism>
<evidence type="ECO:0000313" key="4">
    <source>
        <dbReference type="EMBL" id="PNY80200.1"/>
    </source>
</evidence>
<dbReference type="GO" id="GO:0016491">
    <property type="term" value="F:oxidoreductase activity"/>
    <property type="evidence" value="ECO:0007669"/>
    <property type="project" value="UniProtKB-KW"/>
</dbReference>
<dbReference type="OrthoDB" id="61603at2"/>
<gene>
    <name evidence="4" type="ORF">CVO96_01455</name>
</gene>
<keyword evidence="5" id="KW-1185">Reference proteome</keyword>
<name>A0A2K3UUJ6_9DEIO</name>
<evidence type="ECO:0000259" key="3">
    <source>
        <dbReference type="Pfam" id="PF01266"/>
    </source>
</evidence>
<sequence>MPAGRAADMKPHVIVIGGGVAGASVAYFLGRAGRAVTVVDAGVAPASHVPSALINPVRGQAGRVPEGALQGLALTWALIEELGQRGIHVPHGRGGVLRPVPDEATRRKFDRHRPDGLEAHWLSPEEAPVSLAPGWHAALFLPQGGWLDGAAFVVGLIAASGARVVQARAQRWDARTVTLEGGDLLDADAVVFCGGSVGSTWAGERATHRMGTLLQLDRAVTGVPLSFGAYLAPSATGGVLGATFEAPAQSWQPPALPLASLGWLLGKGEALADPWGVQVTGRWTGSRLSGLSCGRSEGGVWRLSGLGSQGFLLGPLLARGLAGDIGRHVAGDGASPAAGPAPTHG</sequence>
<proteinExistence type="predicted"/>
<dbReference type="InterPro" id="IPR036188">
    <property type="entry name" value="FAD/NAD-bd_sf"/>
</dbReference>
<keyword evidence="2" id="KW-0472">Membrane</keyword>
<evidence type="ECO:0000256" key="1">
    <source>
        <dbReference type="ARBA" id="ARBA00023002"/>
    </source>
</evidence>
<evidence type="ECO:0000256" key="2">
    <source>
        <dbReference type="SAM" id="Phobius"/>
    </source>
</evidence>
<feature type="domain" description="FAD dependent oxidoreductase" evidence="3">
    <location>
        <begin position="12"/>
        <end position="322"/>
    </location>
</feature>
<evidence type="ECO:0000313" key="5">
    <source>
        <dbReference type="Proteomes" id="UP000236379"/>
    </source>
</evidence>
<dbReference type="InterPro" id="IPR006076">
    <property type="entry name" value="FAD-dep_OxRdtase"/>
</dbReference>
<dbReference type="GO" id="GO:0005737">
    <property type="term" value="C:cytoplasm"/>
    <property type="evidence" value="ECO:0007669"/>
    <property type="project" value="TreeGrafter"/>
</dbReference>
<dbReference type="SUPFAM" id="SSF51905">
    <property type="entry name" value="FAD/NAD(P)-binding domain"/>
    <property type="match status" value="1"/>
</dbReference>
<dbReference type="EMBL" id="PPPD01000001">
    <property type="protein sequence ID" value="PNY80200.1"/>
    <property type="molecule type" value="Genomic_DNA"/>
</dbReference>
<feature type="transmembrane region" description="Helical" evidence="2">
    <location>
        <begin position="12"/>
        <end position="30"/>
    </location>
</feature>
<protein>
    <submittedName>
        <fullName evidence="4">FAD-dependent oxidoreductase</fullName>
    </submittedName>
</protein>
<dbReference type="AlphaFoldDB" id="A0A2K3UUJ6"/>
<reference evidence="4 5" key="1">
    <citation type="submission" date="2018-01" db="EMBL/GenBank/DDBJ databases">
        <title>Deinococcus koreensis sp. nov., a radiation-resistant bacterium isolated from river water.</title>
        <authorList>
            <person name="Choi A."/>
        </authorList>
    </citation>
    <scope>NUCLEOTIDE SEQUENCE [LARGE SCALE GENOMIC DNA]</scope>
    <source>
        <strain evidence="4 5">SJW1-2</strain>
    </source>
</reference>
<keyword evidence="1" id="KW-0560">Oxidoreductase</keyword>
<dbReference type="Proteomes" id="UP000236379">
    <property type="component" value="Unassembled WGS sequence"/>
</dbReference>